<name>A0A848G6B5_9RHOO</name>
<accession>A0A848G6B5</accession>
<dbReference type="Gene3D" id="1.10.10.10">
    <property type="entry name" value="Winged helix-like DNA-binding domain superfamily/Winged helix DNA-binding domain"/>
    <property type="match status" value="1"/>
</dbReference>
<keyword evidence="2" id="KW-0238">DNA-binding</keyword>
<dbReference type="GO" id="GO:0003677">
    <property type="term" value="F:DNA binding"/>
    <property type="evidence" value="ECO:0007669"/>
    <property type="project" value="UniProtKB-KW"/>
</dbReference>
<dbReference type="GO" id="GO:0005829">
    <property type="term" value="C:cytosol"/>
    <property type="evidence" value="ECO:0007669"/>
    <property type="project" value="TreeGrafter"/>
</dbReference>
<dbReference type="PROSITE" id="PS51063">
    <property type="entry name" value="HTH_CRP_2"/>
    <property type="match status" value="1"/>
</dbReference>
<evidence type="ECO:0000259" key="4">
    <source>
        <dbReference type="PROSITE" id="PS51063"/>
    </source>
</evidence>
<dbReference type="Gene3D" id="2.60.120.10">
    <property type="entry name" value="Jelly Rolls"/>
    <property type="match status" value="1"/>
</dbReference>
<keyword evidence="6" id="KW-1185">Reference proteome</keyword>
<dbReference type="SUPFAM" id="SSF46785">
    <property type="entry name" value="Winged helix' DNA-binding domain"/>
    <property type="match status" value="1"/>
</dbReference>
<evidence type="ECO:0000256" key="2">
    <source>
        <dbReference type="ARBA" id="ARBA00023125"/>
    </source>
</evidence>
<gene>
    <name evidence="5" type="ORF">HHL15_13330</name>
</gene>
<evidence type="ECO:0000313" key="6">
    <source>
        <dbReference type="Proteomes" id="UP000580043"/>
    </source>
</evidence>
<dbReference type="AlphaFoldDB" id="A0A848G6B5"/>
<dbReference type="SMART" id="SM00100">
    <property type="entry name" value="cNMP"/>
    <property type="match status" value="1"/>
</dbReference>
<comment type="caution">
    <text evidence="5">The sequence shown here is derived from an EMBL/GenBank/DDBJ whole genome shotgun (WGS) entry which is preliminary data.</text>
</comment>
<dbReference type="InterPro" id="IPR036388">
    <property type="entry name" value="WH-like_DNA-bd_sf"/>
</dbReference>
<dbReference type="PANTHER" id="PTHR24567">
    <property type="entry name" value="CRP FAMILY TRANSCRIPTIONAL REGULATORY PROTEIN"/>
    <property type="match status" value="1"/>
</dbReference>
<dbReference type="EMBL" id="JABBGA010000009">
    <property type="protein sequence ID" value="NML26732.1"/>
    <property type="molecule type" value="Genomic_DNA"/>
</dbReference>
<dbReference type="Pfam" id="PF13545">
    <property type="entry name" value="HTH_Crp_2"/>
    <property type="match status" value="1"/>
</dbReference>
<evidence type="ECO:0000313" key="5">
    <source>
        <dbReference type="EMBL" id="NML26732.1"/>
    </source>
</evidence>
<dbReference type="GO" id="GO:0003700">
    <property type="term" value="F:DNA-binding transcription factor activity"/>
    <property type="evidence" value="ECO:0007669"/>
    <property type="project" value="TreeGrafter"/>
</dbReference>
<sequence>MPKDAQKKALPPEPRQNRILGSLPAADYARLLPDLKLVEMPLRWTVSESGDHVNFLHFPVSGIVSLIYTLEDGSSSETALVGNEGLVGISIFMGGESMPASTEVQSAGKAYRLGRSVMKREFSLGGRLQHLALLFTQALMSQTAQTAVCNQHHSLEQKVCRWLLMSIDRLDSNEVVITQEMIGKLLGVRRESVTQIVGLLETSGSIARSRGRITVTDRPKLEERACECYAVVKAEYTRLLPSR</sequence>
<dbReference type="InterPro" id="IPR012318">
    <property type="entry name" value="HTH_CRP"/>
</dbReference>
<protein>
    <submittedName>
        <fullName evidence="5">Crp/Fnr family transcriptional regulator</fullName>
    </submittedName>
</protein>
<dbReference type="Pfam" id="PF00027">
    <property type="entry name" value="cNMP_binding"/>
    <property type="match status" value="1"/>
</dbReference>
<evidence type="ECO:0000256" key="3">
    <source>
        <dbReference type="ARBA" id="ARBA00023163"/>
    </source>
</evidence>
<feature type="domain" description="HTH crp-type" evidence="4">
    <location>
        <begin position="153"/>
        <end position="219"/>
    </location>
</feature>
<proteinExistence type="predicted"/>
<dbReference type="CDD" id="cd00038">
    <property type="entry name" value="CAP_ED"/>
    <property type="match status" value="1"/>
</dbReference>
<keyword evidence="3" id="KW-0804">Transcription</keyword>
<dbReference type="Proteomes" id="UP000580043">
    <property type="component" value="Unassembled WGS sequence"/>
</dbReference>
<keyword evidence="1" id="KW-0805">Transcription regulation</keyword>
<dbReference type="InterPro" id="IPR000595">
    <property type="entry name" value="cNMP-bd_dom"/>
</dbReference>
<dbReference type="SMART" id="SM00419">
    <property type="entry name" value="HTH_CRP"/>
    <property type="match status" value="1"/>
</dbReference>
<dbReference type="SUPFAM" id="SSF51206">
    <property type="entry name" value="cAMP-binding domain-like"/>
    <property type="match status" value="1"/>
</dbReference>
<dbReference type="InterPro" id="IPR036390">
    <property type="entry name" value="WH_DNA-bd_sf"/>
</dbReference>
<evidence type="ECO:0000256" key="1">
    <source>
        <dbReference type="ARBA" id="ARBA00023015"/>
    </source>
</evidence>
<dbReference type="InterPro" id="IPR014710">
    <property type="entry name" value="RmlC-like_jellyroll"/>
</dbReference>
<dbReference type="InterPro" id="IPR050397">
    <property type="entry name" value="Env_Response_Regulators"/>
</dbReference>
<dbReference type="InterPro" id="IPR018490">
    <property type="entry name" value="cNMP-bd_dom_sf"/>
</dbReference>
<dbReference type="PANTHER" id="PTHR24567:SF74">
    <property type="entry name" value="HTH-TYPE TRANSCRIPTIONAL REGULATOR ARCR"/>
    <property type="match status" value="1"/>
</dbReference>
<organism evidence="5 6">
    <name type="scientific">Zoogloea dura</name>
    <dbReference type="NCBI Taxonomy" id="2728840"/>
    <lineage>
        <taxon>Bacteria</taxon>
        <taxon>Pseudomonadati</taxon>
        <taxon>Pseudomonadota</taxon>
        <taxon>Betaproteobacteria</taxon>
        <taxon>Rhodocyclales</taxon>
        <taxon>Zoogloeaceae</taxon>
        <taxon>Zoogloea</taxon>
    </lineage>
</organism>
<reference evidence="5 6" key="1">
    <citation type="submission" date="2020-04" db="EMBL/GenBank/DDBJ databases">
        <title>Zoogloea sp. G-4-1-14 isolated from soil.</title>
        <authorList>
            <person name="Dahal R.H."/>
        </authorList>
    </citation>
    <scope>NUCLEOTIDE SEQUENCE [LARGE SCALE GENOMIC DNA]</scope>
    <source>
        <strain evidence="5 6">G-4-1-14</strain>
    </source>
</reference>